<organism evidence="2 3">
    <name type="scientific">Brassica cretica</name>
    <name type="common">Mustard</name>
    <dbReference type="NCBI Taxonomy" id="69181"/>
    <lineage>
        <taxon>Eukaryota</taxon>
        <taxon>Viridiplantae</taxon>
        <taxon>Streptophyta</taxon>
        <taxon>Embryophyta</taxon>
        <taxon>Tracheophyta</taxon>
        <taxon>Spermatophyta</taxon>
        <taxon>Magnoliopsida</taxon>
        <taxon>eudicotyledons</taxon>
        <taxon>Gunneridae</taxon>
        <taxon>Pentapetalae</taxon>
        <taxon>rosids</taxon>
        <taxon>malvids</taxon>
        <taxon>Brassicales</taxon>
        <taxon>Brassicaceae</taxon>
        <taxon>Brassiceae</taxon>
        <taxon>Brassica</taxon>
    </lineage>
</organism>
<feature type="compositionally biased region" description="Basic and acidic residues" evidence="1">
    <location>
        <begin position="100"/>
        <end position="116"/>
    </location>
</feature>
<dbReference type="EMBL" id="QGKX02001347">
    <property type="protein sequence ID" value="KAF3521564.1"/>
    <property type="molecule type" value="Genomic_DNA"/>
</dbReference>
<dbReference type="Proteomes" id="UP000712600">
    <property type="component" value="Unassembled WGS sequence"/>
</dbReference>
<gene>
    <name evidence="2" type="ORF">F2Q69_00049983</name>
</gene>
<evidence type="ECO:0000313" key="2">
    <source>
        <dbReference type="EMBL" id="KAF3521564.1"/>
    </source>
</evidence>
<protein>
    <submittedName>
        <fullName evidence="2">Uncharacterized protein</fullName>
    </submittedName>
</protein>
<comment type="caution">
    <text evidence="2">The sequence shown here is derived from an EMBL/GenBank/DDBJ whole genome shotgun (WGS) entry which is preliminary data.</text>
</comment>
<dbReference type="AlphaFoldDB" id="A0A8S9PK94"/>
<sequence length="241" mass="28321">MRARICRRALARDYERDMDRDRERDRDRRDYEHDRYYGRDWDHDRDRAHEREKDRKQRCMERLSNPASNGLVQEVFSHPVSKWCPRRWRLEDMKQGGAFEYEKQDGGHELKEKEVGDDPDSQIQQKLWPVSQNAKGINLVPCCSQEVFLAQHLSKTRGRLDPLCGAMGRYLCVEAGLRSAGHISWFKKRRPREAGLRSAGHEVVELLVQDTHEEEACGGDSNEQPEEPKFKTGFLLIITRE</sequence>
<reference evidence="2" key="1">
    <citation type="submission" date="2019-12" db="EMBL/GenBank/DDBJ databases">
        <title>Genome sequencing and annotation of Brassica cretica.</title>
        <authorList>
            <person name="Studholme D.J."/>
            <person name="Sarris P."/>
        </authorList>
    </citation>
    <scope>NUCLEOTIDE SEQUENCE</scope>
    <source>
        <strain evidence="2">PFS-109/04</strain>
        <tissue evidence="2">Leaf</tissue>
    </source>
</reference>
<evidence type="ECO:0000313" key="3">
    <source>
        <dbReference type="Proteomes" id="UP000712600"/>
    </source>
</evidence>
<feature type="region of interest" description="Disordered" evidence="1">
    <location>
        <begin position="100"/>
        <end position="120"/>
    </location>
</feature>
<accession>A0A8S9PK94</accession>
<name>A0A8S9PK94_BRACR</name>
<evidence type="ECO:0000256" key="1">
    <source>
        <dbReference type="SAM" id="MobiDB-lite"/>
    </source>
</evidence>
<proteinExistence type="predicted"/>